<name>A0A553BRE3_9FLAO</name>
<dbReference type="OrthoDB" id="9801008at2"/>
<dbReference type="Pfam" id="PF12674">
    <property type="entry name" value="Zn_ribbon_2"/>
    <property type="match status" value="1"/>
</dbReference>
<protein>
    <recommendedName>
        <fullName evidence="1">Putative zinc ribbon domain-containing protein</fullName>
    </recommendedName>
</protein>
<proteinExistence type="predicted"/>
<reference evidence="2 3" key="1">
    <citation type="submission" date="2019-07" db="EMBL/GenBank/DDBJ databases">
        <title>Novel species of Flavobacterium.</title>
        <authorList>
            <person name="Liu Q."/>
            <person name="Xin Y.-H."/>
        </authorList>
    </citation>
    <scope>NUCLEOTIDE SEQUENCE [LARGE SCALE GENOMIC DNA]</scope>
    <source>
        <strain evidence="2 3">GSR22</strain>
    </source>
</reference>
<sequence length="112" mass="13070">MPVTLLTIIMHLVCKIKLTKKDNIMENITFCQSCGMPLNTDEVKGMEQNGVKNNEYCKYCYENSSFKNPKMGLEDMKETVKNKMEKMKLPNYMIQKAVNVLPALKRWKTKQQ</sequence>
<dbReference type="EMBL" id="VJZL01000009">
    <property type="protein sequence ID" value="TRX10807.1"/>
    <property type="molecule type" value="Genomic_DNA"/>
</dbReference>
<dbReference type="Proteomes" id="UP000318669">
    <property type="component" value="Unassembled WGS sequence"/>
</dbReference>
<evidence type="ECO:0000313" key="2">
    <source>
        <dbReference type="EMBL" id="TRX10807.1"/>
    </source>
</evidence>
<feature type="domain" description="Putative zinc ribbon" evidence="1">
    <location>
        <begin position="30"/>
        <end position="108"/>
    </location>
</feature>
<accession>A0A553BRE3</accession>
<evidence type="ECO:0000313" key="3">
    <source>
        <dbReference type="Proteomes" id="UP000318669"/>
    </source>
</evidence>
<comment type="caution">
    <text evidence="2">The sequence shown here is derived from an EMBL/GenBank/DDBJ whole genome shotgun (WGS) entry which is preliminary data.</text>
</comment>
<evidence type="ECO:0000259" key="1">
    <source>
        <dbReference type="Pfam" id="PF12674"/>
    </source>
</evidence>
<gene>
    <name evidence="2" type="ORF">FNW11_07410</name>
</gene>
<organism evidence="2 3">
    <name type="scientific">Flavobacterium gawalongense</name>
    <dbReference type="NCBI Taxonomy" id="2594432"/>
    <lineage>
        <taxon>Bacteria</taxon>
        <taxon>Pseudomonadati</taxon>
        <taxon>Bacteroidota</taxon>
        <taxon>Flavobacteriia</taxon>
        <taxon>Flavobacteriales</taxon>
        <taxon>Flavobacteriaceae</taxon>
        <taxon>Flavobacterium</taxon>
    </lineage>
</organism>
<dbReference type="AlphaFoldDB" id="A0A553BRE3"/>
<dbReference type="InterPro" id="IPR025868">
    <property type="entry name" value="Zn_ribbon_dom_put"/>
</dbReference>